<comment type="subcellular location">
    <subcellularLocation>
        <location evidence="1">Membrane</location>
        <topology evidence="1">Multi-pass membrane protein</topology>
    </subcellularLocation>
</comment>
<evidence type="ECO:0000313" key="7">
    <source>
        <dbReference type="EMBL" id="CAG8539953.1"/>
    </source>
</evidence>
<dbReference type="InterPro" id="IPR004752">
    <property type="entry name" value="AmpG_permease/AT-1"/>
</dbReference>
<feature type="transmembrane region" description="Helical" evidence="6">
    <location>
        <begin position="346"/>
        <end position="365"/>
    </location>
</feature>
<feature type="compositionally biased region" description="Polar residues" evidence="5">
    <location>
        <begin position="1"/>
        <end position="12"/>
    </location>
</feature>
<feature type="transmembrane region" description="Helical" evidence="6">
    <location>
        <begin position="179"/>
        <end position="199"/>
    </location>
</feature>
<dbReference type="EMBL" id="CAJVPJ010000584">
    <property type="protein sequence ID" value="CAG8539953.1"/>
    <property type="molecule type" value="Genomic_DNA"/>
</dbReference>
<feature type="transmembrane region" description="Helical" evidence="6">
    <location>
        <begin position="377"/>
        <end position="396"/>
    </location>
</feature>
<feature type="transmembrane region" description="Helical" evidence="6">
    <location>
        <begin position="408"/>
        <end position="434"/>
    </location>
</feature>
<reference evidence="7" key="1">
    <citation type="submission" date="2021-06" db="EMBL/GenBank/DDBJ databases">
        <authorList>
            <person name="Kallberg Y."/>
            <person name="Tangrot J."/>
            <person name="Rosling A."/>
        </authorList>
    </citation>
    <scope>NUCLEOTIDE SEQUENCE</scope>
    <source>
        <strain evidence="7">IA702</strain>
    </source>
</reference>
<feature type="transmembrane region" description="Helical" evidence="6">
    <location>
        <begin position="80"/>
        <end position="103"/>
    </location>
</feature>
<dbReference type="GO" id="GO:0008521">
    <property type="term" value="F:acetyl-CoA transmembrane transporter activity"/>
    <property type="evidence" value="ECO:0007669"/>
    <property type="project" value="InterPro"/>
</dbReference>
<feature type="compositionally biased region" description="Basic and acidic residues" evidence="5">
    <location>
        <begin position="36"/>
        <end position="53"/>
    </location>
</feature>
<feature type="transmembrane region" description="Helical" evidence="6">
    <location>
        <begin position="259"/>
        <end position="279"/>
    </location>
</feature>
<dbReference type="PANTHER" id="PTHR12778">
    <property type="entry name" value="SOLUTE CARRIER FAMILY 33 ACETYL-COA TRANSPORTER -RELATED"/>
    <property type="match status" value="1"/>
</dbReference>
<keyword evidence="8" id="KW-1185">Reference proteome</keyword>
<evidence type="ECO:0000313" key="8">
    <source>
        <dbReference type="Proteomes" id="UP000789572"/>
    </source>
</evidence>
<dbReference type="AlphaFoldDB" id="A0A9N9FKR9"/>
<name>A0A9N9FKR9_9GLOM</name>
<keyword evidence="3 6" id="KW-1133">Transmembrane helix</keyword>
<dbReference type="GO" id="GO:0016020">
    <property type="term" value="C:membrane"/>
    <property type="evidence" value="ECO:0007669"/>
    <property type="project" value="UniProtKB-SubCell"/>
</dbReference>
<gene>
    <name evidence="7" type="ORF">POCULU_LOCUS4485</name>
</gene>
<evidence type="ECO:0000256" key="4">
    <source>
        <dbReference type="ARBA" id="ARBA00023136"/>
    </source>
</evidence>
<dbReference type="InterPro" id="IPR036259">
    <property type="entry name" value="MFS_trans_sf"/>
</dbReference>
<evidence type="ECO:0000256" key="1">
    <source>
        <dbReference type="ARBA" id="ARBA00004141"/>
    </source>
</evidence>
<dbReference type="SUPFAM" id="SSF103473">
    <property type="entry name" value="MFS general substrate transporter"/>
    <property type="match status" value="1"/>
</dbReference>
<dbReference type="InterPro" id="IPR024371">
    <property type="entry name" value="AcetylCoA_trans_1-like"/>
</dbReference>
<feature type="transmembrane region" description="Helical" evidence="6">
    <location>
        <begin position="511"/>
        <end position="531"/>
    </location>
</feature>
<dbReference type="Pfam" id="PF13000">
    <property type="entry name" value="Acatn"/>
    <property type="match status" value="2"/>
</dbReference>
<dbReference type="PANTHER" id="PTHR12778:SF9">
    <property type="entry name" value="ACETYL-COENZYME A TRANSPORTER 1"/>
    <property type="match status" value="1"/>
</dbReference>
<evidence type="ECO:0000256" key="3">
    <source>
        <dbReference type="ARBA" id="ARBA00022989"/>
    </source>
</evidence>
<evidence type="ECO:0000256" key="2">
    <source>
        <dbReference type="ARBA" id="ARBA00022692"/>
    </source>
</evidence>
<evidence type="ECO:0000256" key="6">
    <source>
        <dbReference type="SAM" id="Phobius"/>
    </source>
</evidence>
<feature type="transmembrane region" description="Helical" evidence="6">
    <location>
        <begin position="220"/>
        <end position="239"/>
    </location>
</feature>
<feature type="region of interest" description="Disordered" evidence="5">
    <location>
        <begin position="1"/>
        <end position="56"/>
    </location>
</feature>
<keyword evidence="2 6" id="KW-0812">Transmembrane</keyword>
<sequence>MLDLPTSQSDGEASTRRQSHDIQGSTEMFDPSEGYNELKRREINDEQDKKELGFDDWSSSHTTAAADSYPGLSMQDKKSFALLVTLYLLQGIPVGLASGSIPFLLKSKLSYGQIGIFSLASYPYSLKLLWSPIVDATYSKSIGRRKSWIIPIQILMGSLLLWLGLHIDEMFTNEKLDVTTLTFLFFTLIFLSATQDIAVDGWALTLLSKPNLSYASTAQTVGLNTGYFLSFTVLLAFHSAEFSNKYFRSEPKDEGILQLGTYLVFWAFVYFAVTIWLIFGKAEERTQHDDDMMDVKSVYTTIWNICKLPHMKNFILVMLLAKIGFIANENVTGLKLLEKGFNREDLALTVLIDFPFQIIFGYYAAKWSSGPQPLNPWLKAFYGRLAFAVTGMLIILAFPKDGVVSTGYFFLVIASTVFNSFMSTVQFVSISAFFTTIADPVIGGTYMTLLATFSNFGGTWPRFFVLGAVDYFTEATCSVPDADNTVLNCVGEQEKAMCKDNGGICTIERDGYYVVSMICIILGALTLFGFVRPQVKNLQRLEVKKWSLYGHRSRRGS</sequence>
<dbReference type="OrthoDB" id="6415790at2759"/>
<organism evidence="7 8">
    <name type="scientific">Paraglomus occultum</name>
    <dbReference type="NCBI Taxonomy" id="144539"/>
    <lineage>
        <taxon>Eukaryota</taxon>
        <taxon>Fungi</taxon>
        <taxon>Fungi incertae sedis</taxon>
        <taxon>Mucoromycota</taxon>
        <taxon>Glomeromycotina</taxon>
        <taxon>Glomeromycetes</taxon>
        <taxon>Paraglomerales</taxon>
        <taxon>Paraglomeraceae</taxon>
        <taxon>Paraglomus</taxon>
    </lineage>
</organism>
<dbReference type="FunFam" id="1.20.1250.20:FF:000289">
    <property type="entry name" value="Acetyl-coenzyme A transporter 1"/>
    <property type="match status" value="1"/>
</dbReference>
<keyword evidence="4 6" id="KW-0472">Membrane</keyword>
<dbReference type="Proteomes" id="UP000789572">
    <property type="component" value="Unassembled WGS sequence"/>
</dbReference>
<dbReference type="GO" id="GO:0035348">
    <property type="term" value="P:acetyl-CoA transmembrane transport"/>
    <property type="evidence" value="ECO:0007669"/>
    <property type="project" value="InterPro"/>
</dbReference>
<comment type="caution">
    <text evidence="7">The sequence shown here is derived from an EMBL/GenBank/DDBJ whole genome shotgun (WGS) entry which is preliminary data.</text>
</comment>
<protein>
    <submittedName>
        <fullName evidence="7">5879_t:CDS:1</fullName>
    </submittedName>
</protein>
<accession>A0A9N9FKR9</accession>
<evidence type="ECO:0000256" key="5">
    <source>
        <dbReference type="SAM" id="MobiDB-lite"/>
    </source>
</evidence>
<feature type="transmembrane region" description="Helical" evidence="6">
    <location>
        <begin position="147"/>
        <end position="167"/>
    </location>
</feature>
<proteinExistence type="predicted"/>
<feature type="transmembrane region" description="Helical" evidence="6">
    <location>
        <begin position="109"/>
        <end position="126"/>
    </location>
</feature>